<evidence type="ECO:0000313" key="7">
    <source>
        <dbReference type="Proteomes" id="UP000294937"/>
    </source>
</evidence>
<comment type="similarity">
    <text evidence="1 4">Belongs to the 1-acyl-sn-glycerol-3-phosphate acyltransferase family.</text>
</comment>
<proteinExistence type="inferred from homology"/>
<evidence type="ECO:0000313" key="6">
    <source>
        <dbReference type="EMBL" id="TCS95794.1"/>
    </source>
</evidence>
<dbReference type="GO" id="GO:0003841">
    <property type="term" value="F:1-acylglycerol-3-phosphate O-acyltransferase activity"/>
    <property type="evidence" value="ECO:0007669"/>
    <property type="project" value="UniProtKB-UniRule"/>
</dbReference>
<dbReference type="GO" id="GO:0006654">
    <property type="term" value="P:phosphatidic acid biosynthetic process"/>
    <property type="evidence" value="ECO:0007669"/>
    <property type="project" value="TreeGrafter"/>
</dbReference>
<dbReference type="GO" id="GO:0016020">
    <property type="term" value="C:membrane"/>
    <property type="evidence" value="ECO:0007669"/>
    <property type="project" value="InterPro"/>
</dbReference>
<evidence type="ECO:0000256" key="3">
    <source>
        <dbReference type="ARBA" id="ARBA00023315"/>
    </source>
</evidence>
<dbReference type="Pfam" id="PF01553">
    <property type="entry name" value="Acyltransferase"/>
    <property type="match status" value="1"/>
</dbReference>
<gene>
    <name evidence="6" type="ORF">EDD58_102375</name>
</gene>
<dbReference type="EMBL" id="SMAG01000002">
    <property type="protein sequence ID" value="TCS95794.1"/>
    <property type="molecule type" value="Genomic_DNA"/>
</dbReference>
<keyword evidence="2 4" id="KW-0808">Transferase</keyword>
<dbReference type="Proteomes" id="UP000294937">
    <property type="component" value="Unassembled WGS sequence"/>
</dbReference>
<comment type="caution">
    <text evidence="6">The sequence shown here is derived from an EMBL/GenBank/DDBJ whole genome shotgun (WGS) entry which is preliminary data.</text>
</comment>
<sequence>MYRFVCFVAKVILHSFYRFTIVGKEKVPAQGGFVLACTHMGWLDVIALGAASPRQIHYMAKKELFSKPLIGWFLKRLNSFPVNRENPGPSSLKTPIRLTRQGNVVGIFPSGTRTHEDVPQKRGAVYIADKGKVSVVPAAYWGPESIRFKDLFRRKKMVIVFGEPLMLSEFNSKEAQTELLDELNDKMKELTETAEQL</sequence>
<dbReference type="SUPFAM" id="SSF69593">
    <property type="entry name" value="Glycerol-3-phosphate (1)-acyltransferase"/>
    <property type="match status" value="1"/>
</dbReference>
<dbReference type="PANTHER" id="PTHR10434">
    <property type="entry name" value="1-ACYL-SN-GLYCEROL-3-PHOSPHATE ACYLTRANSFERASE"/>
    <property type="match status" value="1"/>
</dbReference>
<evidence type="ECO:0000256" key="4">
    <source>
        <dbReference type="RuleBase" id="RU361267"/>
    </source>
</evidence>
<keyword evidence="4" id="KW-0444">Lipid biosynthesis</keyword>
<keyword evidence="7" id="KW-1185">Reference proteome</keyword>
<feature type="domain" description="Phospholipid/glycerol acyltransferase" evidence="5">
    <location>
        <begin position="33"/>
        <end position="143"/>
    </location>
</feature>
<keyword evidence="4" id="KW-1208">Phospholipid metabolism</keyword>
<comment type="domain">
    <text evidence="4">The HXXXXD motif is essential for acyltransferase activity and may constitute the binding site for the phosphate moiety of the glycerol-3-phosphate.</text>
</comment>
<dbReference type="InterPro" id="IPR004552">
    <property type="entry name" value="AGP_acyltrans"/>
</dbReference>
<dbReference type="CDD" id="cd07989">
    <property type="entry name" value="LPLAT_AGPAT-like"/>
    <property type="match status" value="1"/>
</dbReference>
<evidence type="ECO:0000256" key="2">
    <source>
        <dbReference type="ARBA" id="ARBA00022679"/>
    </source>
</evidence>
<dbReference type="AlphaFoldDB" id="A0A4R3LBV8"/>
<dbReference type="OrthoDB" id="9803035at2"/>
<dbReference type="EC" id="2.3.1.51" evidence="4"/>
<evidence type="ECO:0000259" key="5">
    <source>
        <dbReference type="SMART" id="SM00563"/>
    </source>
</evidence>
<accession>A0A4R3LBV8</accession>
<dbReference type="InterPro" id="IPR002123">
    <property type="entry name" value="Plipid/glycerol_acylTrfase"/>
</dbReference>
<organism evidence="6 7">
    <name type="scientific">Hazenella coriacea</name>
    <dbReference type="NCBI Taxonomy" id="1179467"/>
    <lineage>
        <taxon>Bacteria</taxon>
        <taxon>Bacillati</taxon>
        <taxon>Bacillota</taxon>
        <taxon>Bacilli</taxon>
        <taxon>Bacillales</taxon>
        <taxon>Thermoactinomycetaceae</taxon>
        <taxon>Hazenella</taxon>
    </lineage>
</organism>
<keyword evidence="4" id="KW-0594">Phospholipid biosynthesis</keyword>
<keyword evidence="3 4" id="KW-0012">Acyltransferase</keyword>
<protein>
    <recommendedName>
        <fullName evidence="4">1-acyl-sn-glycerol-3-phosphate acyltransferase</fullName>
        <ecNumber evidence="4">2.3.1.51</ecNumber>
    </recommendedName>
</protein>
<dbReference type="PANTHER" id="PTHR10434:SF40">
    <property type="entry name" value="1-ACYL-SN-GLYCEROL-3-PHOSPHATE ACYLTRANSFERASE"/>
    <property type="match status" value="1"/>
</dbReference>
<evidence type="ECO:0000256" key="1">
    <source>
        <dbReference type="ARBA" id="ARBA00008655"/>
    </source>
</evidence>
<dbReference type="NCBIfam" id="TIGR00530">
    <property type="entry name" value="AGP_acyltrn"/>
    <property type="match status" value="1"/>
</dbReference>
<comment type="catalytic activity">
    <reaction evidence="4">
        <text>a 1-acyl-sn-glycero-3-phosphate + an acyl-CoA = a 1,2-diacyl-sn-glycero-3-phosphate + CoA</text>
        <dbReference type="Rhea" id="RHEA:19709"/>
        <dbReference type="ChEBI" id="CHEBI:57287"/>
        <dbReference type="ChEBI" id="CHEBI:57970"/>
        <dbReference type="ChEBI" id="CHEBI:58342"/>
        <dbReference type="ChEBI" id="CHEBI:58608"/>
        <dbReference type="EC" id="2.3.1.51"/>
    </reaction>
</comment>
<keyword evidence="4" id="KW-0443">Lipid metabolism</keyword>
<reference evidence="6 7" key="1">
    <citation type="submission" date="2019-03" db="EMBL/GenBank/DDBJ databases">
        <title>Genomic Encyclopedia of Type Strains, Phase IV (KMG-IV): sequencing the most valuable type-strain genomes for metagenomic binning, comparative biology and taxonomic classification.</title>
        <authorList>
            <person name="Goeker M."/>
        </authorList>
    </citation>
    <scope>NUCLEOTIDE SEQUENCE [LARGE SCALE GENOMIC DNA]</scope>
    <source>
        <strain evidence="6 7">DSM 45707</strain>
    </source>
</reference>
<dbReference type="SMART" id="SM00563">
    <property type="entry name" value="PlsC"/>
    <property type="match status" value="1"/>
</dbReference>
<dbReference type="RefSeq" id="WP_131923765.1">
    <property type="nucleotide sequence ID" value="NZ_SMAG01000002.1"/>
</dbReference>
<name>A0A4R3LBV8_9BACL</name>